<dbReference type="Proteomes" id="UP000283895">
    <property type="component" value="Unassembled WGS sequence"/>
</dbReference>
<evidence type="ECO:0000313" key="2">
    <source>
        <dbReference type="EMBL" id="ROW12580.1"/>
    </source>
</evidence>
<dbReference type="AlphaFoldDB" id="A0A423X9V7"/>
<accession>A0A423X9V7</accession>
<dbReference type="PANTHER" id="PTHR39476:SF1">
    <property type="entry name" value="NADH DEHYDROGENASE [UBIQUINONE] 1 BETA SUBCOMPLEX SUBUNIT 4"/>
    <property type="match status" value="1"/>
</dbReference>
<keyword evidence="1" id="KW-0812">Transmembrane</keyword>
<dbReference type="OrthoDB" id="15108at2759"/>
<organism evidence="2 3">
    <name type="scientific">Cytospora schulzeri</name>
    <dbReference type="NCBI Taxonomy" id="448051"/>
    <lineage>
        <taxon>Eukaryota</taxon>
        <taxon>Fungi</taxon>
        <taxon>Dikarya</taxon>
        <taxon>Ascomycota</taxon>
        <taxon>Pezizomycotina</taxon>
        <taxon>Sordariomycetes</taxon>
        <taxon>Sordariomycetidae</taxon>
        <taxon>Diaporthales</taxon>
        <taxon>Cytosporaceae</taxon>
        <taxon>Cytospora</taxon>
    </lineage>
</organism>
<dbReference type="STRING" id="356882.A0A423X9V7"/>
<protein>
    <recommendedName>
        <fullName evidence="4">Complex I-B15</fullName>
    </recommendedName>
</protein>
<name>A0A423X9V7_9PEZI</name>
<evidence type="ECO:0008006" key="4">
    <source>
        <dbReference type="Google" id="ProtNLM"/>
    </source>
</evidence>
<keyword evidence="1" id="KW-1133">Transmembrane helix</keyword>
<evidence type="ECO:0000256" key="1">
    <source>
        <dbReference type="SAM" id="Phobius"/>
    </source>
</evidence>
<keyword evidence="1" id="KW-0472">Membrane</keyword>
<evidence type="ECO:0000313" key="3">
    <source>
        <dbReference type="Proteomes" id="UP000283895"/>
    </source>
</evidence>
<gene>
    <name evidence="2" type="ORF">VMCG_00237</name>
</gene>
<dbReference type="PANTHER" id="PTHR39476">
    <property type="entry name" value="NADH:UBIQUINONE OXIDOREDUCTASE 6.6KD SUBUNIT"/>
    <property type="match status" value="1"/>
</dbReference>
<keyword evidence="3" id="KW-1185">Reference proteome</keyword>
<feature type="transmembrane region" description="Helical" evidence="1">
    <location>
        <begin position="35"/>
        <end position="55"/>
    </location>
</feature>
<dbReference type="EMBL" id="LKEA01000001">
    <property type="protein sequence ID" value="ROW12580.1"/>
    <property type="molecule type" value="Genomic_DNA"/>
</dbReference>
<proteinExistence type="predicted"/>
<reference evidence="2 3" key="1">
    <citation type="submission" date="2015-09" db="EMBL/GenBank/DDBJ databases">
        <title>Host preference determinants of Valsa canker pathogens revealed by comparative genomics.</title>
        <authorList>
            <person name="Yin Z."/>
            <person name="Huang L."/>
        </authorList>
    </citation>
    <scope>NUCLEOTIDE SEQUENCE [LARGE SCALE GENOMIC DNA]</scope>
    <source>
        <strain evidence="2 3">03-1</strain>
    </source>
</reference>
<comment type="caution">
    <text evidence="2">The sequence shown here is derived from an EMBL/GenBank/DDBJ whole genome shotgun (WGS) entry which is preliminary data.</text>
</comment>
<sequence length="75" mass="8578">MAGLKHFKMAMDPAIVRLANMSTNRHKYFRWTPRTALITINFMVLVPSLLGAVAYSTEGKYNFRAKRRGDLAVDF</sequence>